<dbReference type="OrthoDB" id="406225at2759"/>
<dbReference type="InterPro" id="IPR019775">
    <property type="entry name" value="WD40_repeat_CS"/>
</dbReference>
<dbReference type="PROSITE" id="PS50294">
    <property type="entry name" value="WD_REPEATS_REGION"/>
    <property type="match status" value="3"/>
</dbReference>
<dbReference type="Proteomes" id="UP000187209">
    <property type="component" value="Unassembled WGS sequence"/>
</dbReference>
<dbReference type="SMART" id="SM00320">
    <property type="entry name" value="WD40"/>
    <property type="match status" value="8"/>
</dbReference>
<evidence type="ECO:0000313" key="4">
    <source>
        <dbReference type="EMBL" id="OMJ78435.1"/>
    </source>
</evidence>
<dbReference type="PROSITE" id="PS50082">
    <property type="entry name" value="WD_REPEATS_2"/>
    <property type="match status" value="3"/>
</dbReference>
<dbReference type="InterPro" id="IPR011047">
    <property type="entry name" value="Quinoprotein_ADH-like_sf"/>
</dbReference>
<dbReference type="AlphaFoldDB" id="A0A1R2BPC9"/>
<dbReference type="SUPFAM" id="SSF50998">
    <property type="entry name" value="Quinoprotein alcohol dehydrogenase-like"/>
    <property type="match status" value="1"/>
</dbReference>
<dbReference type="Pfam" id="PF00400">
    <property type="entry name" value="WD40"/>
    <property type="match status" value="4"/>
</dbReference>
<name>A0A1R2BPC9_9CILI</name>
<dbReference type="InterPro" id="IPR015943">
    <property type="entry name" value="WD40/YVTN_repeat-like_dom_sf"/>
</dbReference>
<protein>
    <recommendedName>
        <fullName evidence="6">Anaphase-promoting complex subunit 4 WD40 domain-containing protein</fullName>
    </recommendedName>
</protein>
<dbReference type="EMBL" id="MPUH01000522">
    <property type="protein sequence ID" value="OMJ78435.1"/>
    <property type="molecule type" value="Genomic_DNA"/>
</dbReference>
<feature type="repeat" description="WD" evidence="3">
    <location>
        <begin position="527"/>
        <end position="560"/>
    </location>
</feature>
<evidence type="ECO:0000256" key="3">
    <source>
        <dbReference type="PROSITE-ProRule" id="PRU00221"/>
    </source>
</evidence>
<gene>
    <name evidence="4" type="ORF">SteCoe_21759</name>
</gene>
<dbReference type="InterPro" id="IPR001680">
    <property type="entry name" value="WD40_rpt"/>
</dbReference>
<keyword evidence="5" id="KW-1185">Reference proteome</keyword>
<dbReference type="PROSITE" id="PS00678">
    <property type="entry name" value="WD_REPEATS_1"/>
    <property type="match status" value="2"/>
</dbReference>
<proteinExistence type="predicted"/>
<evidence type="ECO:0000256" key="1">
    <source>
        <dbReference type="ARBA" id="ARBA00022574"/>
    </source>
</evidence>
<sequence length="640" mass="73553">MSSDTEIKIWDLIQKKQITNLYTHINHVKSIGLHKSAKYIALNCFNNKCVVLKIKITEKSKNDIRKRFKKSSSLSIPDCKSQTFKGSDFKDHEILEKYRNLPNDYKSLIEFAIVFNRREYAILGYVDGRILLLNLEEESKTFFLPGHKNQIVAVAVSVDRNFIASSCKDNFLRVWDLKAQKQISETCWDKTKCLLFYNSSYPTEKDSLAFTSDNKFIIGFSKNVIMIWDFTNLRLRLRNEFDMNIIFADITPNNEKLIVYAGKFYLLDLKTFTFSNCEEANLLNRVYKKITNDSKYAIIGNSIFLGFWNLKSGNVLSFLVPEIKFLALIQEGNSLLCSSSYSTSIYNKSSKSIETLYSESNVSNSFTLSLDTNIFVTASQNSISIYNLKTTKKISNFPGPFYANPILVSISSNNKFLICSLKGGTLTLINLSTYKFDNFLTTFIDVPLGLILSHSNKFAITFSNKGIIKFWNVDEKVVEAEIFKGHEEINCFSISANDEYIVTGGYMNIGNCVSVWDLRNKDLKGRLRGHNGKINVIVVSENIKFIVSGSDDKTIIVWNLFKMQKEFMLEGHINKVKSIAIDRNFEWAYSASQGGTIRVWNLSKQEESKKIIRLHEKELIKLWKKYPELEPYHEWSCNDS</sequence>
<dbReference type="PANTHER" id="PTHR19848">
    <property type="entry name" value="WD40 REPEAT PROTEIN"/>
    <property type="match status" value="1"/>
</dbReference>
<evidence type="ECO:0000256" key="2">
    <source>
        <dbReference type="ARBA" id="ARBA00022737"/>
    </source>
</evidence>
<accession>A0A1R2BPC9</accession>
<dbReference type="SUPFAM" id="SSF50974">
    <property type="entry name" value="Nitrous oxide reductase, N-terminal domain"/>
    <property type="match status" value="1"/>
</dbReference>
<comment type="caution">
    <text evidence="4">The sequence shown here is derived from an EMBL/GenBank/DDBJ whole genome shotgun (WGS) entry which is preliminary data.</text>
</comment>
<dbReference type="InterPro" id="IPR011045">
    <property type="entry name" value="N2O_reductase_N"/>
</dbReference>
<feature type="repeat" description="WD" evidence="3">
    <location>
        <begin position="569"/>
        <end position="610"/>
    </location>
</feature>
<evidence type="ECO:0000313" key="5">
    <source>
        <dbReference type="Proteomes" id="UP000187209"/>
    </source>
</evidence>
<keyword evidence="2" id="KW-0677">Repeat</keyword>
<dbReference type="PANTHER" id="PTHR19848:SF8">
    <property type="entry name" value="F-BOX AND WD REPEAT DOMAIN CONTAINING 7"/>
    <property type="match status" value="1"/>
</dbReference>
<keyword evidence="1 3" id="KW-0853">WD repeat</keyword>
<dbReference type="Gene3D" id="2.130.10.10">
    <property type="entry name" value="YVTN repeat-like/Quinoprotein amine dehydrogenase"/>
    <property type="match status" value="3"/>
</dbReference>
<organism evidence="4 5">
    <name type="scientific">Stentor coeruleus</name>
    <dbReference type="NCBI Taxonomy" id="5963"/>
    <lineage>
        <taxon>Eukaryota</taxon>
        <taxon>Sar</taxon>
        <taxon>Alveolata</taxon>
        <taxon>Ciliophora</taxon>
        <taxon>Postciliodesmatophora</taxon>
        <taxon>Heterotrichea</taxon>
        <taxon>Heterotrichida</taxon>
        <taxon>Stentoridae</taxon>
        <taxon>Stentor</taxon>
    </lineage>
</organism>
<feature type="repeat" description="WD" evidence="3">
    <location>
        <begin position="144"/>
        <end position="185"/>
    </location>
</feature>
<reference evidence="4 5" key="1">
    <citation type="submission" date="2016-11" db="EMBL/GenBank/DDBJ databases">
        <title>The macronuclear genome of Stentor coeruleus: a giant cell with tiny introns.</title>
        <authorList>
            <person name="Slabodnick M."/>
            <person name="Ruby J.G."/>
            <person name="Reiff S.B."/>
            <person name="Swart E.C."/>
            <person name="Gosai S."/>
            <person name="Prabakaran S."/>
            <person name="Witkowska E."/>
            <person name="Larue G.E."/>
            <person name="Fisher S."/>
            <person name="Freeman R.M."/>
            <person name="Gunawardena J."/>
            <person name="Chu W."/>
            <person name="Stover N.A."/>
            <person name="Gregory B.D."/>
            <person name="Nowacki M."/>
            <person name="Derisi J."/>
            <person name="Roy S.W."/>
            <person name="Marshall W.F."/>
            <person name="Sood P."/>
        </authorList>
    </citation>
    <scope>NUCLEOTIDE SEQUENCE [LARGE SCALE GENOMIC DNA]</scope>
    <source>
        <strain evidence="4">WM001</strain>
    </source>
</reference>
<evidence type="ECO:0008006" key="6">
    <source>
        <dbReference type="Google" id="ProtNLM"/>
    </source>
</evidence>